<dbReference type="Proteomes" id="UP000799772">
    <property type="component" value="Unassembled WGS sequence"/>
</dbReference>
<dbReference type="AlphaFoldDB" id="A0A9P4IIP5"/>
<protein>
    <submittedName>
        <fullName evidence="1">Uncharacterized protein</fullName>
    </submittedName>
</protein>
<keyword evidence="2" id="KW-1185">Reference proteome</keyword>
<gene>
    <name evidence="1" type="ORF">NA57DRAFT_56534</name>
</gene>
<evidence type="ECO:0000313" key="2">
    <source>
        <dbReference type="Proteomes" id="UP000799772"/>
    </source>
</evidence>
<dbReference type="OrthoDB" id="5395715at2759"/>
<sequence>MDVTNLDHEKILEEAFSNSKNTAVEFPPADVNDIILRKYNVDKPFTYTRTQLWDMELRKASRPDIFLGPLVKPGSLEVFPSTRRGNLEDFTRITQQRRWKDPSRFTTVIEHVRIDHDAHRIFFIGDKEFVAPDGRKFTAGPDQALFHVEHSTTGPEEKPLNLWRIVNLTGGRDEELLKVLDGMSKDPYLPPFNEVYIREVMGLKLERK</sequence>
<comment type="caution">
    <text evidence="1">The sequence shown here is derived from an EMBL/GenBank/DDBJ whole genome shotgun (WGS) entry which is preliminary data.</text>
</comment>
<accession>A0A9P4IIP5</accession>
<dbReference type="EMBL" id="ML978126">
    <property type="protein sequence ID" value="KAF2098896.1"/>
    <property type="molecule type" value="Genomic_DNA"/>
</dbReference>
<evidence type="ECO:0000313" key="1">
    <source>
        <dbReference type="EMBL" id="KAF2098896.1"/>
    </source>
</evidence>
<reference evidence="1" key="1">
    <citation type="journal article" date="2020" name="Stud. Mycol.">
        <title>101 Dothideomycetes genomes: a test case for predicting lifestyles and emergence of pathogens.</title>
        <authorList>
            <person name="Haridas S."/>
            <person name="Albert R."/>
            <person name="Binder M."/>
            <person name="Bloem J."/>
            <person name="Labutti K."/>
            <person name="Salamov A."/>
            <person name="Andreopoulos B."/>
            <person name="Baker S."/>
            <person name="Barry K."/>
            <person name="Bills G."/>
            <person name="Bluhm B."/>
            <person name="Cannon C."/>
            <person name="Castanera R."/>
            <person name="Culley D."/>
            <person name="Daum C."/>
            <person name="Ezra D."/>
            <person name="Gonzalez J."/>
            <person name="Henrissat B."/>
            <person name="Kuo A."/>
            <person name="Liang C."/>
            <person name="Lipzen A."/>
            <person name="Lutzoni F."/>
            <person name="Magnuson J."/>
            <person name="Mondo S."/>
            <person name="Nolan M."/>
            <person name="Ohm R."/>
            <person name="Pangilinan J."/>
            <person name="Park H.-J."/>
            <person name="Ramirez L."/>
            <person name="Alfaro M."/>
            <person name="Sun H."/>
            <person name="Tritt A."/>
            <person name="Yoshinaga Y."/>
            <person name="Zwiers L.-H."/>
            <person name="Turgeon B."/>
            <person name="Goodwin S."/>
            <person name="Spatafora J."/>
            <person name="Crous P."/>
            <person name="Grigoriev I."/>
        </authorList>
    </citation>
    <scope>NUCLEOTIDE SEQUENCE</scope>
    <source>
        <strain evidence="1">CBS 133067</strain>
    </source>
</reference>
<name>A0A9P4IIP5_9PEZI</name>
<proteinExistence type="predicted"/>
<organism evidence="1 2">
    <name type="scientific">Rhizodiscina lignyota</name>
    <dbReference type="NCBI Taxonomy" id="1504668"/>
    <lineage>
        <taxon>Eukaryota</taxon>
        <taxon>Fungi</taxon>
        <taxon>Dikarya</taxon>
        <taxon>Ascomycota</taxon>
        <taxon>Pezizomycotina</taxon>
        <taxon>Dothideomycetes</taxon>
        <taxon>Pleosporomycetidae</taxon>
        <taxon>Aulographales</taxon>
        <taxon>Rhizodiscinaceae</taxon>
        <taxon>Rhizodiscina</taxon>
    </lineage>
</organism>